<keyword evidence="2" id="KW-1185">Reference proteome</keyword>
<gene>
    <name evidence="1" type="ORF">Q5H94_13945</name>
</gene>
<sequence>MSAAADFAALEADRAATSRILNRFTVDGYKPFMADVDAAQGLLTEAHGILKVLSTAWTDSSTLNRKGAGSDLSTLNEDFISSALDGVASLVAMSLFIQEQAE</sequence>
<dbReference type="Proteomes" id="UP001176468">
    <property type="component" value="Unassembled WGS sequence"/>
</dbReference>
<accession>A0ABT9A0S1</accession>
<dbReference type="RefSeq" id="WP_304561885.1">
    <property type="nucleotide sequence ID" value="NZ_JAUQSZ010000009.1"/>
</dbReference>
<proteinExistence type="predicted"/>
<evidence type="ECO:0000313" key="1">
    <source>
        <dbReference type="EMBL" id="MDO7843433.1"/>
    </source>
</evidence>
<comment type="caution">
    <text evidence="1">The sequence shown here is derived from an EMBL/GenBank/DDBJ whole genome shotgun (WGS) entry which is preliminary data.</text>
</comment>
<name>A0ABT9A0S1_9SPHN</name>
<protein>
    <submittedName>
        <fullName evidence="1">Uncharacterized protein</fullName>
    </submittedName>
</protein>
<organism evidence="1 2">
    <name type="scientific">Sphingomonas immobilis</name>
    <dbReference type="NCBI Taxonomy" id="3063997"/>
    <lineage>
        <taxon>Bacteria</taxon>
        <taxon>Pseudomonadati</taxon>
        <taxon>Pseudomonadota</taxon>
        <taxon>Alphaproteobacteria</taxon>
        <taxon>Sphingomonadales</taxon>
        <taxon>Sphingomonadaceae</taxon>
        <taxon>Sphingomonas</taxon>
    </lineage>
</organism>
<evidence type="ECO:0000313" key="2">
    <source>
        <dbReference type="Proteomes" id="UP001176468"/>
    </source>
</evidence>
<dbReference type="EMBL" id="JAUQSZ010000009">
    <property type="protein sequence ID" value="MDO7843433.1"/>
    <property type="molecule type" value="Genomic_DNA"/>
</dbReference>
<reference evidence="1" key="1">
    <citation type="submission" date="2023-07" db="EMBL/GenBank/DDBJ databases">
        <authorList>
            <person name="Kim M.K."/>
        </authorList>
    </citation>
    <scope>NUCLEOTIDE SEQUENCE</scope>
    <source>
        <strain evidence="1">CA1-15</strain>
    </source>
</reference>